<dbReference type="GO" id="GO:0003824">
    <property type="term" value="F:catalytic activity"/>
    <property type="evidence" value="ECO:0007669"/>
    <property type="project" value="InterPro"/>
</dbReference>
<feature type="domain" description="Endonuclease/exonuclease/phosphatase" evidence="3">
    <location>
        <begin position="335"/>
        <end position="440"/>
    </location>
</feature>
<organism evidence="4 5">
    <name type="scientific">Leptosia nina</name>
    <dbReference type="NCBI Taxonomy" id="320188"/>
    <lineage>
        <taxon>Eukaryota</taxon>
        <taxon>Metazoa</taxon>
        <taxon>Ecdysozoa</taxon>
        <taxon>Arthropoda</taxon>
        <taxon>Hexapoda</taxon>
        <taxon>Insecta</taxon>
        <taxon>Pterygota</taxon>
        <taxon>Neoptera</taxon>
        <taxon>Endopterygota</taxon>
        <taxon>Lepidoptera</taxon>
        <taxon>Glossata</taxon>
        <taxon>Ditrysia</taxon>
        <taxon>Papilionoidea</taxon>
        <taxon>Pieridae</taxon>
        <taxon>Pierinae</taxon>
        <taxon>Leptosia</taxon>
    </lineage>
</organism>
<feature type="coiled-coil region" evidence="1">
    <location>
        <begin position="129"/>
        <end position="156"/>
    </location>
</feature>
<dbReference type="InterPro" id="IPR036691">
    <property type="entry name" value="Endo/exonu/phosph_ase_sf"/>
</dbReference>
<dbReference type="InterPro" id="IPR005135">
    <property type="entry name" value="Endo/exonuclease/phosphatase"/>
</dbReference>
<name>A0AAV1J3F8_9NEOP</name>
<keyword evidence="1" id="KW-0175">Coiled coil</keyword>
<evidence type="ECO:0000259" key="3">
    <source>
        <dbReference type="Pfam" id="PF14529"/>
    </source>
</evidence>
<dbReference type="Gene3D" id="3.60.10.10">
    <property type="entry name" value="Endonuclease/exonuclease/phosphatase"/>
    <property type="match status" value="1"/>
</dbReference>
<evidence type="ECO:0000256" key="2">
    <source>
        <dbReference type="SAM" id="MobiDB-lite"/>
    </source>
</evidence>
<accession>A0AAV1J3F8</accession>
<proteinExistence type="predicted"/>
<evidence type="ECO:0000256" key="1">
    <source>
        <dbReference type="SAM" id="Coils"/>
    </source>
</evidence>
<keyword evidence="5" id="KW-1185">Reference proteome</keyword>
<dbReference type="AlphaFoldDB" id="A0AAV1J3F8"/>
<evidence type="ECO:0000313" key="4">
    <source>
        <dbReference type="EMBL" id="CAK1543177.1"/>
    </source>
</evidence>
<comment type="caution">
    <text evidence="4">The sequence shown here is derived from an EMBL/GenBank/DDBJ whole genome shotgun (WGS) entry which is preliminary data.</text>
</comment>
<evidence type="ECO:0000313" key="5">
    <source>
        <dbReference type="Proteomes" id="UP001497472"/>
    </source>
</evidence>
<feature type="region of interest" description="Disordered" evidence="2">
    <location>
        <begin position="1"/>
        <end position="41"/>
    </location>
</feature>
<dbReference type="PANTHER" id="PTHR47510:SF3">
    <property type="entry name" value="ENDO_EXONUCLEASE_PHOSPHATASE DOMAIN-CONTAINING PROTEIN"/>
    <property type="match status" value="1"/>
</dbReference>
<dbReference type="SUPFAM" id="SSF56219">
    <property type="entry name" value="DNase I-like"/>
    <property type="match status" value="1"/>
</dbReference>
<sequence>MSVQRSPPRKPSESVSGSSSNPDLSKWGLSTGDQKITLRKRKQPLEPECTCSTEMKEIRSEMNRFGDILEKYVESNSQIMTKLQENITEIKTQITELKSNNKHAISLINNQSIQINEIKSVTSIMDTEQKELKSNIIELEKQCKLSETKLNKLENKIKTVGTENEKNPNTLQLIQNEHIIQEMQERSRRERNFIIKGIPEFDNISEEERIIKLKSKILDITSQMCRDLPEPVSVYRLGKYSPGKNRSIKVCYETSTPVKVHVILLTETWIRSENQAQQLQITNYTHYYNYRTDIRGGGVSAYIHNDLKHNLSESKYIGGNNYLWIQLERYALEIGVIYKPGDTNFKEFLNTYEEQLQQRKRSIIFGDFNIDILTKDKTNKEYKQLLKESGYCLINKITKNYHTRECSTKKSILDHVVTNLKDDHFHMVLFDSSMSDHRQVFLELKKTNPPPLKKLPYEALDYDKLRDMLITYDERLIEDYIEIEAILISTIKECKISKMKVLNPPTKEWINKNIIHEIYQRNKIWQECKQKPTDINKVEEYKEKRRFVRHLIKDTKILYYHKQFSECINKPKQMWRLLNDLAGPQLAQKIPKTFHDNPNCALPMDIKSNINPLCVFDPCSADEVLKIIAKLDSKCSTGGLCTQFKAGPRFDLRAEQNVSMVFNIFIRPPPPWRLI</sequence>
<protein>
    <recommendedName>
        <fullName evidence="3">Endonuclease/exonuclease/phosphatase domain-containing protein</fullName>
    </recommendedName>
</protein>
<gene>
    <name evidence="4" type="ORF">LNINA_LOCUS3010</name>
</gene>
<reference evidence="4 5" key="1">
    <citation type="submission" date="2023-11" db="EMBL/GenBank/DDBJ databases">
        <authorList>
            <person name="Okamura Y."/>
        </authorList>
    </citation>
    <scope>NUCLEOTIDE SEQUENCE [LARGE SCALE GENOMIC DNA]</scope>
</reference>
<dbReference type="EMBL" id="CAVLEF010000004">
    <property type="protein sequence ID" value="CAK1543177.1"/>
    <property type="molecule type" value="Genomic_DNA"/>
</dbReference>
<dbReference type="Pfam" id="PF14529">
    <property type="entry name" value="Exo_endo_phos_2"/>
    <property type="match status" value="1"/>
</dbReference>
<dbReference type="Proteomes" id="UP001497472">
    <property type="component" value="Unassembled WGS sequence"/>
</dbReference>
<dbReference type="PANTHER" id="PTHR47510">
    <property type="entry name" value="REVERSE TRANSCRIPTASE DOMAIN-CONTAINING PROTEIN"/>
    <property type="match status" value="1"/>
</dbReference>